<keyword evidence="2" id="KW-1185">Reference proteome</keyword>
<comment type="caution">
    <text evidence="1">The sequence shown here is derived from an EMBL/GenBank/DDBJ whole genome shotgun (WGS) entry which is preliminary data.</text>
</comment>
<protein>
    <recommendedName>
        <fullName evidence="3">Sigma-70 family RNA polymerase sigma factor</fullName>
    </recommendedName>
</protein>
<evidence type="ECO:0000313" key="1">
    <source>
        <dbReference type="EMBL" id="VWD02032.1"/>
    </source>
</evidence>
<organism evidence="1 2">
    <name type="scientific">Burkholderia aenigmatica</name>
    <dbReference type="NCBI Taxonomy" id="2015348"/>
    <lineage>
        <taxon>Bacteria</taxon>
        <taxon>Pseudomonadati</taxon>
        <taxon>Pseudomonadota</taxon>
        <taxon>Betaproteobacteria</taxon>
        <taxon>Burkholderiales</taxon>
        <taxon>Burkholderiaceae</taxon>
        <taxon>Burkholderia</taxon>
        <taxon>Burkholderia cepacia complex</taxon>
    </lineage>
</organism>
<sequence>MTAIFENTQQALHVSFLVTSLPSRQKQQLRLALIRILESVGRLSDRQAAFLDYLYGSSSGTINFDGLNGDEIRAQCAMVVGAVRDHLLKPERNAVWLRYACGMPARPASANRAADPGIPPSSEWKRALVEMRTYLRPSLSLTSGVAIMALIAAHSQPRQRQDGLSYQAIAEETHITVRTLERNAQTIRKRLAELEHQAVKRLTPLFVRNNVTIAETVEA</sequence>
<evidence type="ECO:0000313" key="2">
    <source>
        <dbReference type="Proteomes" id="UP000494120"/>
    </source>
</evidence>
<accession>A0ABY6XXV3</accession>
<evidence type="ECO:0008006" key="3">
    <source>
        <dbReference type="Google" id="ProtNLM"/>
    </source>
</evidence>
<dbReference type="EMBL" id="CABVQG010000021">
    <property type="protein sequence ID" value="VWD02032.1"/>
    <property type="molecule type" value="Genomic_DNA"/>
</dbReference>
<gene>
    <name evidence="1" type="ORF">BLA17378_05305</name>
</gene>
<name>A0ABY6XXV3_9BURK</name>
<dbReference type="RefSeq" id="WP_174959668.1">
    <property type="nucleotide sequence ID" value="NZ_CABVQG010000021.1"/>
</dbReference>
<reference evidence="1 2" key="1">
    <citation type="submission" date="2019-09" db="EMBL/GenBank/DDBJ databases">
        <authorList>
            <person name="Depoorter E."/>
        </authorList>
    </citation>
    <scope>NUCLEOTIDE SEQUENCE [LARGE SCALE GENOMIC DNA]</scope>
    <source>
        <strain evidence="1 2">R-17378</strain>
    </source>
</reference>
<dbReference type="Proteomes" id="UP000494120">
    <property type="component" value="Unassembled WGS sequence"/>
</dbReference>
<proteinExistence type="predicted"/>